<dbReference type="RefSeq" id="WP_168442586.1">
    <property type="nucleotide sequence ID" value="NZ_CAAHFG010000003.1"/>
</dbReference>
<evidence type="ECO:0000313" key="2">
    <source>
        <dbReference type="EMBL" id="VGO16454.1"/>
    </source>
</evidence>
<name>A0A6C2UAR2_PONDE</name>
<dbReference type="EMBL" id="CAAHFG010000003">
    <property type="protein sequence ID" value="VGO16454.1"/>
    <property type="molecule type" value="Genomic_DNA"/>
</dbReference>
<feature type="chain" id="PRO_5025601646" description="PEP-CTERM protein-sorting domain-containing protein" evidence="1">
    <location>
        <begin position="21"/>
        <end position="229"/>
    </location>
</feature>
<dbReference type="Proteomes" id="UP000366872">
    <property type="component" value="Unassembled WGS sequence"/>
</dbReference>
<evidence type="ECO:0000256" key="1">
    <source>
        <dbReference type="SAM" id="SignalP"/>
    </source>
</evidence>
<proteinExistence type="predicted"/>
<feature type="signal peptide" evidence="1">
    <location>
        <begin position="1"/>
        <end position="20"/>
    </location>
</feature>
<accession>A0A6C2UAR2</accession>
<keyword evidence="1" id="KW-0732">Signal</keyword>
<dbReference type="AlphaFoldDB" id="A0A6C2UAR2"/>
<gene>
    <name evidence="2" type="ORF">PDESU_05045</name>
</gene>
<keyword evidence="3" id="KW-1185">Reference proteome</keyword>
<dbReference type="NCBIfam" id="TIGR02595">
    <property type="entry name" value="PEP_CTERM"/>
    <property type="match status" value="1"/>
</dbReference>
<protein>
    <recommendedName>
        <fullName evidence="4">PEP-CTERM protein-sorting domain-containing protein</fullName>
    </recommendedName>
</protein>
<sequence>MMKMIRMMVGLSLMAGIASATPILDETFDTSVGLVIDNNAQFTNEVAWGQWVGTADAVENVGSLKVVGTDGKTRGVFISLNESEFADEVADYRLTLHWSMTLSADSYLKTQIFEADIGSGGVGNYYLIDSYAGSGTGPSMSTTGDAFKNQITNTVSVAGIVNNQEQVIEFSTDGTHDVAMVFAHMSTSATKGVLYLEDVRLEVIPEPATLGLVVATGTGILFIRRRLMM</sequence>
<dbReference type="InterPro" id="IPR013424">
    <property type="entry name" value="Ice-binding_C"/>
</dbReference>
<evidence type="ECO:0008006" key="4">
    <source>
        <dbReference type="Google" id="ProtNLM"/>
    </source>
</evidence>
<evidence type="ECO:0000313" key="3">
    <source>
        <dbReference type="Proteomes" id="UP000366872"/>
    </source>
</evidence>
<organism evidence="2 3">
    <name type="scientific">Pontiella desulfatans</name>
    <dbReference type="NCBI Taxonomy" id="2750659"/>
    <lineage>
        <taxon>Bacteria</taxon>
        <taxon>Pseudomonadati</taxon>
        <taxon>Kiritimatiellota</taxon>
        <taxon>Kiritimatiellia</taxon>
        <taxon>Kiritimatiellales</taxon>
        <taxon>Pontiellaceae</taxon>
        <taxon>Pontiella</taxon>
    </lineage>
</organism>
<reference evidence="2 3" key="1">
    <citation type="submission" date="2019-04" db="EMBL/GenBank/DDBJ databases">
        <authorList>
            <person name="Van Vliet M D."/>
        </authorList>
    </citation>
    <scope>NUCLEOTIDE SEQUENCE [LARGE SCALE GENOMIC DNA]</scope>
    <source>
        <strain evidence="2 3">F1</strain>
    </source>
</reference>